<protein>
    <submittedName>
        <fullName evidence="1">Uncharacterized protein</fullName>
    </submittedName>
</protein>
<evidence type="ECO:0000313" key="2">
    <source>
        <dbReference type="Proteomes" id="UP000004810"/>
    </source>
</evidence>
<name>J9AYG7_WUCBA</name>
<reference evidence="2" key="1">
    <citation type="submission" date="2012-08" db="EMBL/GenBank/DDBJ databases">
        <title>The Genome Sequence of Wuchereria bancrofti.</title>
        <authorList>
            <person name="Nutman T.B."/>
            <person name="Fink D.L."/>
            <person name="Russ C."/>
            <person name="Young S."/>
            <person name="Zeng Q."/>
            <person name="Koehrsen M."/>
            <person name="Alvarado L."/>
            <person name="Berlin A."/>
            <person name="Chapman S.B."/>
            <person name="Chen Z."/>
            <person name="Freedman E."/>
            <person name="Gellesch M."/>
            <person name="Goldberg J."/>
            <person name="Griggs A."/>
            <person name="Gujja S."/>
            <person name="Heilman E.R."/>
            <person name="Heiman D."/>
            <person name="Hepburn T."/>
            <person name="Howarth C."/>
            <person name="Jen D."/>
            <person name="Larson L."/>
            <person name="Lewis B."/>
            <person name="Mehta T."/>
            <person name="Park D."/>
            <person name="Pearson M."/>
            <person name="Roberts A."/>
            <person name="Saif S."/>
            <person name="Shea T."/>
            <person name="Shenoy N."/>
            <person name="Sisk P."/>
            <person name="Stolte C."/>
            <person name="Sykes S."/>
            <person name="Walk T."/>
            <person name="White J."/>
            <person name="Yandava C."/>
            <person name="Haas B."/>
            <person name="Henn M.R."/>
            <person name="Nusbaum C."/>
            <person name="Birren B."/>
        </authorList>
    </citation>
    <scope>NUCLEOTIDE SEQUENCE [LARGE SCALE GENOMIC DNA]</scope>
    <source>
        <strain evidence="2">NA</strain>
    </source>
</reference>
<dbReference type="Proteomes" id="UP000004810">
    <property type="component" value="Unassembled WGS sequence"/>
</dbReference>
<evidence type="ECO:0000313" key="1">
    <source>
        <dbReference type="EMBL" id="EJW79620.1"/>
    </source>
</evidence>
<dbReference type="EMBL" id="ADBV01005288">
    <property type="protein sequence ID" value="EJW79620.1"/>
    <property type="molecule type" value="Genomic_DNA"/>
</dbReference>
<dbReference type="AlphaFoldDB" id="J9AYG7"/>
<comment type="caution">
    <text evidence="1">The sequence shown here is derived from an EMBL/GenBank/DDBJ whole genome shotgun (WGS) entry which is preliminary data.</text>
</comment>
<accession>J9AYG7</accession>
<gene>
    <name evidence="1" type="ORF">WUBG_09470</name>
</gene>
<sequence length="61" mass="7059">MNYKFIIVTIYGDTTSDEATTETDDIQVPIIAPISTVQHLSSSTRRNIRLKWYKIFIINLL</sequence>
<proteinExistence type="predicted"/>
<organism evidence="1 2">
    <name type="scientific">Wuchereria bancrofti</name>
    <dbReference type="NCBI Taxonomy" id="6293"/>
    <lineage>
        <taxon>Eukaryota</taxon>
        <taxon>Metazoa</taxon>
        <taxon>Ecdysozoa</taxon>
        <taxon>Nematoda</taxon>
        <taxon>Chromadorea</taxon>
        <taxon>Rhabditida</taxon>
        <taxon>Spirurina</taxon>
        <taxon>Spiruromorpha</taxon>
        <taxon>Filarioidea</taxon>
        <taxon>Onchocercidae</taxon>
        <taxon>Wuchereria</taxon>
    </lineage>
</organism>